<dbReference type="Proteomes" id="UP000199110">
    <property type="component" value="Unassembled WGS sequence"/>
</dbReference>
<dbReference type="PANTHER" id="PTHR35811">
    <property type="entry name" value="SLR1870 PROTEIN"/>
    <property type="match status" value="1"/>
</dbReference>
<accession>A0A1I3HP87</accession>
<dbReference type="EMBL" id="FORA01000001">
    <property type="protein sequence ID" value="SFI37566.1"/>
    <property type="molecule type" value="Genomic_DNA"/>
</dbReference>
<sequence length="238" mass="25904">MKHDSDMSFAPPALTTAVFIDADNISARHAATIFAEGGRSPRMMRAYGDAIRAKEWRAHHAVEFRDTGTGKNASDLALAVDAIDAAHSCGLTRVIICSSDGDFRHLALALRAMGVHVIGIGEAAKRPKPFATVCSRWIGLPDLSEYGVGPVSLSDQRLCEVLRDFIKVNSKGGRGVAISQINRHVMSDISKQDQTVPSRWRRCLSDTDKFAVDRTDADGTRLPDPMVRFLPDGFRASA</sequence>
<evidence type="ECO:0000313" key="3">
    <source>
        <dbReference type="Proteomes" id="UP000199110"/>
    </source>
</evidence>
<keyword evidence="3" id="KW-1185">Reference proteome</keyword>
<dbReference type="Pfam" id="PF01936">
    <property type="entry name" value="NYN"/>
    <property type="match status" value="1"/>
</dbReference>
<gene>
    <name evidence="2" type="ORF">SAMN04488095_0671</name>
</gene>
<dbReference type="STRING" id="390807.SAMN04488095_0671"/>
<protein>
    <submittedName>
        <fullName evidence="2">NYN domain-containing protein</fullName>
    </submittedName>
</protein>
<dbReference type="AlphaFoldDB" id="A0A1I3HP87"/>
<evidence type="ECO:0000259" key="1">
    <source>
        <dbReference type="Pfam" id="PF01936"/>
    </source>
</evidence>
<dbReference type="Gene3D" id="3.40.50.1010">
    <property type="entry name" value="5'-nuclease"/>
    <property type="match status" value="1"/>
</dbReference>
<dbReference type="CDD" id="cd11297">
    <property type="entry name" value="PIN_LabA-like_N_1"/>
    <property type="match status" value="1"/>
</dbReference>
<dbReference type="RefSeq" id="WP_092777100.1">
    <property type="nucleotide sequence ID" value="NZ_FORA01000001.1"/>
</dbReference>
<proteinExistence type="predicted"/>
<evidence type="ECO:0000313" key="2">
    <source>
        <dbReference type="EMBL" id="SFI37566.1"/>
    </source>
</evidence>
<dbReference type="PANTHER" id="PTHR35811:SF1">
    <property type="entry name" value="HTH OST-TYPE DOMAIN-CONTAINING PROTEIN"/>
    <property type="match status" value="1"/>
</dbReference>
<feature type="domain" description="NYN" evidence="1">
    <location>
        <begin position="16"/>
        <end position="138"/>
    </location>
</feature>
<name>A0A1I3HP87_9RHOB</name>
<dbReference type="OrthoDB" id="9783963at2"/>
<dbReference type="GO" id="GO:0004540">
    <property type="term" value="F:RNA nuclease activity"/>
    <property type="evidence" value="ECO:0007669"/>
    <property type="project" value="InterPro"/>
</dbReference>
<reference evidence="2 3" key="1">
    <citation type="submission" date="2016-10" db="EMBL/GenBank/DDBJ databases">
        <authorList>
            <person name="de Groot N.N."/>
        </authorList>
    </citation>
    <scope>NUCLEOTIDE SEQUENCE [LARGE SCALE GENOMIC DNA]</scope>
    <source>
        <strain evidence="2 3">DSM 19073</strain>
    </source>
</reference>
<organism evidence="2 3">
    <name type="scientific">Jannaschia pohangensis</name>
    <dbReference type="NCBI Taxonomy" id="390807"/>
    <lineage>
        <taxon>Bacteria</taxon>
        <taxon>Pseudomonadati</taxon>
        <taxon>Pseudomonadota</taxon>
        <taxon>Alphaproteobacteria</taxon>
        <taxon>Rhodobacterales</taxon>
        <taxon>Roseobacteraceae</taxon>
        <taxon>Jannaschia</taxon>
    </lineage>
</organism>
<dbReference type="InterPro" id="IPR021139">
    <property type="entry name" value="NYN"/>
</dbReference>